<feature type="transmembrane region" description="Helical" evidence="8">
    <location>
        <begin position="185"/>
        <end position="204"/>
    </location>
</feature>
<feature type="domain" description="Major facilitator superfamily (MFS) profile" evidence="9">
    <location>
        <begin position="8"/>
        <end position="417"/>
    </location>
</feature>
<evidence type="ECO:0000256" key="6">
    <source>
        <dbReference type="ARBA" id="ARBA00022989"/>
    </source>
</evidence>
<protein>
    <submittedName>
        <fullName evidence="10">MFS transporter</fullName>
    </submittedName>
</protein>
<keyword evidence="7 8" id="KW-0472">Membrane</keyword>
<feature type="transmembrane region" description="Helical" evidence="8">
    <location>
        <begin position="50"/>
        <end position="69"/>
    </location>
</feature>
<gene>
    <name evidence="10" type="ORF">NFI95_01610</name>
</gene>
<evidence type="ECO:0000256" key="4">
    <source>
        <dbReference type="ARBA" id="ARBA00022692"/>
    </source>
</evidence>
<keyword evidence="2" id="KW-0813">Transport</keyword>
<dbReference type="Gene3D" id="1.20.1250.20">
    <property type="entry name" value="MFS general substrate transporter like domains"/>
    <property type="match status" value="2"/>
</dbReference>
<organism evidence="10 11">
    <name type="scientific">Endosaccharibacter trunci</name>
    <dbReference type="NCBI Taxonomy" id="2812733"/>
    <lineage>
        <taxon>Bacteria</taxon>
        <taxon>Pseudomonadati</taxon>
        <taxon>Pseudomonadota</taxon>
        <taxon>Alphaproteobacteria</taxon>
        <taxon>Acetobacterales</taxon>
        <taxon>Acetobacteraceae</taxon>
        <taxon>Endosaccharibacter</taxon>
    </lineage>
</organism>
<dbReference type="Pfam" id="PF00083">
    <property type="entry name" value="Sugar_tr"/>
    <property type="match status" value="1"/>
</dbReference>
<dbReference type="Pfam" id="PF07690">
    <property type="entry name" value="MFS_1"/>
    <property type="match status" value="1"/>
</dbReference>
<dbReference type="PANTHER" id="PTHR43528">
    <property type="entry name" value="ALPHA-KETOGLUTARATE PERMEASE"/>
    <property type="match status" value="1"/>
</dbReference>
<dbReference type="EMBL" id="JAMSKV010000001">
    <property type="protein sequence ID" value="MCQ8277147.1"/>
    <property type="molecule type" value="Genomic_DNA"/>
</dbReference>
<feature type="transmembrane region" description="Helical" evidence="8">
    <location>
        <begin position="147"/>
        <end position="173"/>
    </location>
</feature>
<feature type="transmembrane region" description="Helical" evidence="8">
    <location>
        <begin position="363"/>
        <end position="385"/>
    </location>
</feature>
<keyword evidence="4 8" id="KW-0812">Transmembrane</keyword>
<keyword evidence="5" id="KW-0769">Symport</keyword>
<dbReference type="InterPro" id="IPR051084">
    <property type="entry name" value="H+-coupled_symporters"/>
</dbReference>
<feature type="transmembrane region" description="Helical" evidence="8">
    <location>
        <begin position="391"/>
        <end position="412"/>
    </location>
</feature>
<dbReference type="InterPro" id="IPR020846">
    <property type="entry name" value="MFS_dom"/>
</dbReference>
<evidence type="ECO:0000259" key="9">
    <source>
        <dbReference type="PROSITE" id="PS50850"/>
    </source>
</evidence>
<feature type="transmembrane region" description="Helical" evidence="8">
    <location>
        <begin position="328"/>
        <end position="351"/>
    </location>
</feature>
<dbReference type="InterPro" id="IPR011701">
    <property type="entry name" value="MFS"/>
</dbReference>
<dbReference type="RefSeq" id="WP_422862586.1">
    <property type="nucleotide sequence ID" value="NZ_JAMSKV010000001.1"/>
</dbReference>
<sequence>MTGSDIRTLALASLGGALEFYDFVVFVFFAATLGHLFFPPGLPDWLRQAQTFGLFAAGYLARPLGGIIMAHYGDKSGRKRVFTLSVLLMAIPTLLIGLLPTYATIRALAPLLLLAMRIMQGAAIGGEAPGGWVFVAEHAPPGRSGLAIGLLTAGLTGGILLGSLVATLLNLVLSQERIAAGFWRLPFLLGGAFGFGAMVLRRWLSETPVFLRLRAEREAASLPSAIVLRRHLPAVLASMASTWMLTAAIVVVILLAPTLLEKQFAIAPARAQAANLLATITLTIGAVLVGLATDRFGFRRTASASIALLAVSAVLLFVGAGHDPALVVPLYALAGLGAGVVTITPVLMVRAFPPEVAFTGLSLSYNVAYAAFGGLTPLLVAFLAHENRLASGFYVAIVAAVGLVAALTAPVAKPRPAPDGMAEPGA</sequence>
<dbReference type="InterPro" id="IPR036259">
    <property type="entry name" value="MFS_trans_sf"/>
</dbReference>
<evidence type="ECO:0000256" key="5">
    <source>
        <dbReference type="ARBA" id="ARBA00022847"/>
    </source>
</evidence>
<evidence type="ECO:0000256" key="8">
    <source>
        <dbReference type="SAM" id="Phobius"/>
    </source>
</evidence>
<keyword evidence="6 8" id="KW-1133">Transmembrane helix</keyword>
<dbReference type="InterPro" id="IPR005828">
    <property type="entry name" value="MFS_sugar_transport-like"/>
</dbReference>
<keyword evidence="3" id="KW-1003">Cell membrane</keyword>
<evidence type="ECO:0000313" key="10">
    <source>
        <dbReference type="EMBL" id="MCQ8277147.1"/>
    </source>
</evidence>
<dbReference type="PROSITE" id="PS50850">
    <property type="entry name" value="MFS"/>
    <property type="match status" value="1"/>
</dbReference>
<dbReference type="Proteomes" id="UP001524587">
    <property type="component" value="Unassembled WGS sequence"/>
</dbReference>
<feature type="transmembrane region" description="Helical" evidence="8">
    <location>
        <begin position="272"/>
        <end position="292"/>
    </location>
</feature>
<reference evidence="10 11" key="1">
    <citation type="submission" date="2022-06" db="EMBL/GenBank/DDBJ databases">
        <title>Endosaccharibacter gen. nov., sp. nov., endophytic bacteria isolated from sugarcane.</title>
        <authorList>
            <person name="Pitiwittayakul N."/>
            <person name="Yukphan P."/>
            <person name="Charoenyingcharoen P."/>
            <person name="Tanasupawat S."/>
        </authorList>
    </citation>
    <scope>NUCLEOTIDE SEQUENCE [LARGE SCALE GENOMIC DNA]</scope>
    <source>
        <strain evidence="10 11">KSS8</strain>
    </source>
</reference>
<feature type="transmembrane region" description="Helical" evidence="8">
    <location>
        <begin position="20"/>
        <end position="38"/>
    </location>
</feature>
<comment type="subcellular location">
    <subcellularLocation>
        <location evidence="1">Cell membrane</location>
        <topology evidence="1">Multi-pass membrane protein</topology>
    </subcellularLocation>
</comment>
<dbReference type="PANTHER" id="PTHR43528:SF7">
    <property type="entry name" value="MFS TRANSPORTER"/>
    <property type="match status" value="1"/>
</dbReference>
<evidence type="ECO:0000256" key="2">
    <source>
        <dbReference type="ARBA" id="ARBA00022448"/>
    </source>
</evidence>
<evidence type="ECO:0000256" key="7">
    <source>
        <dbReference type="ARBA" id="ARBA00023136"/>
    </source>
</evidence>
<name>A0ABT1W2Q5_9PROT</name>
<feature type="transmembrane region" description="Helical" evidence="8">
    <location>
        <begin position="234"/>
        <end position="260"/>
    </location>
</feature>
<feature type="transmembrane region" description="Helical" evidence="8">
    <location>
        <begin position="304"/>
        <end position="322"/>
    </location>
</feature>
<feature type="transmembrane region" description="Helical" evidence="8">
    <location>
        <begin position="81"/>
        <end position="105"/>
    </location>
</feature>
<proteinExistence type="predicted"/>
<keyword evidence="11" id="KW-1185">Reference proteome</keyword>
<dbReference type="SUPFAM" id="SSF103473">
    <property type="entry name" value="MFS general substrate transporter"/>
    <property type="match status" value="1"/>
</dbReference>
<evidence type="ECO:0000313" key="11">
    <source>
        <dbReference type="Proteomes" id="UP001524587"/>
    </source>
</evidence>
<accession>A0ABT1W2Q5</accession>
<comment type="caution">
    <text evidence="10">The sequence shown here is derived from an EMBL/GenBank/DDBJ whole genome shotgun (WGS) entry which is preliminary data.</text>
</comment>
<evidence type="ECO:0000256" key="3">
    <source>
        <dbReference type="ARBA" id="ARBA00022475"/>
    </source>
</evidence>
<evidence type="ECO:0000256" key="1">
    <source>
        <dbReference type="ARBA" id="ARBA00004651"/>
    </source>
</evidence>